<dbReference type="AlphaFoldDB" id="A0A2G5H8I1"/>
<dbReference type="GO" id="GO:0004497">
    <property type="term" value="F:monooxygenase activity"/>
    <property type="evidence" value="ECO:0007669"/>
    <property type="project" value="UniProtKB-KW"/>
</dbReference>
<dbReference type="Gene3D" id="1.10.630.10">
    <property type="entry name" value="Cytochrome P450"/>
    <property type="match status" value="1"/>
</dbReference>
<dbReference type="CDD" id="cd11062">
    <property type="entry name" value="CYP58-like"/>
    <property type="match status" value="1"/>
</dbReference>
<evidence type="ECO:0000256" key="3">
    <source>
        <dbReference type="ARBA" id="ARBA00022723"/>
    </source>
</evidence>
<gene>
    <name evidence="9" type="ORF">CB0940_07371</name>
    <name evidence="10" type="ORF">RHO25_007950</name>
</gene>
<evidence type="ECO:0000313" key="11">
    <source>
        <dbReference type="Proteomes" id="UP000230605"/>
    </source>
</evidence>
<dbReference type="PANTHER" id="PTHR24305:SF157">
    <property type="entry name" value="N-ACETYLTRYPTOPHAN 6-HYDROXYLASE IVOC-RELATED"/>
    <property type="match status" value="1"/>
</dbReference>
<keyword evidence="7 8" id="KW-0349">Heme</keyword>
<evidence type="ECO:0000256" key="7">
    <source>
        <dbReference type="PIRSR" id="PIRSR602403-1"/>
    </source>
</evidence>
<keyword evidence="12" id="KW-1185">Reference proteome</keyword>
<dbReference type="SUPFAM" id="SSF48264">
    <property type="entry name" value="Cytochrome P450"/>
    <property type="match status" value="1"/>
</dbReference>
<evidence type="ECO:0000256" key="5">
    <source>
        <dbReference type="ARBA" id="ARBA00023004"/>
    </source>
</evidence>
<comment type="similarity">
    <text evidence="2 8">Belongs to the cytochrome P450 family.</text>
</comment>
<dbReference type="Proteomes" id="UP000230605">
    <property type="component" value="Chromosome 5"/>
</dbReference>
<dbReference type="GO" id="GO:0016705">
    <property type="term" value="F:oxidoreductase activity, acting on paired donors, with incorporation or reduction of molecular oxygen"/>
    <property type="evidence" value="ECO:0007669"/>
    <property type="project" value="InterPro"/>
</dbReference>
<evidence type="ECO:0000313" key="10">
    <source>
        <dbReference type="EMBL" id="WPB03313.1"/>
    </source>
</evidence>
<comment type="cofactor">
    <cofactor evidence="1 7">
        <name>heme</name>
        <dbReference type="ChEBI" id="CHEBI:30413"/>
    </cofactor>
</comment>
<reference evidence="9 11" key="1">
    <citation type="submission" date="2015-10" db="EMBL/GenBank/DDBJ databases">
        <title>The cercosporin biosynthetic gene cluster was horizontally transferred to several fungal lineages and shown to be expanded in Cercospora beticola based on microsynteny with recipient genomes.</title>
        <authorList>
            <person name="De Jonge R."/>
            <person name="Ebert M.K."/>
            <person name="Suttle J.C."/>
            <person name="Jurick Ii W.M."/>
            <person name="Secor G.A."/>
            <person name="Thomma B.P."/>
            <person name="Van De Peer Y."/>
            <person name="Bolton M.D."/>
        </authorList>
    </citation>
    <scope>NUCLEOTIDE SEQUENCE [LARGE SCALE GENOMIC DNA]</scope>
    <source>
        <strain evidence="9 11">09-40</strain>
    </source>
</reference>
<dbReference type="GO" id="GO:0020037">
    <property type="term" value="F:heme binding"/>
    <property type="evidence" value="ECO:0007669"/>
    <property type="project" value="InterPro"/>
</dbReference>
<evidence type="ECO:0000256" key="1">
    <source>
        <dbReference type="ARBA" id="ARBA00001971"/>
    </source>
</evidence>
<dbReference type="PROSITE" id="PS00086">
    <property type="entry name" value="CYTOCHROME_P450"/>
    <property type="match status" value="1"/>
</dbReference>
<dbReference type="PANTHER" id="PTHR24305">
    <property type="entry name" value="CYTOCHROME P450"/>
    <property type="match status" value="1"/>
</dbReference>
<keyword evidence="5 7" id="KW-0408">Iron</keyword>
<dbReference type="InterPro" id="IPR017972">
    <property type="entry name" value="Cyt_P450_CS"/>
</dbReference>
<keyword evidence="4 8" id="KW-0560">Oxidoreductase</keyword>
<proteinExistence type="inferred from homology"/>
<dbReference type="InterPro" id="IPR001128">
    <property type="entry name" value="Cyt_P450"/>
</dbReference>
<sequence length="503" mass="56954">MLILITILVALFSGIYLIGQRLLWGPLSHIPGPKLAALSGLYEFYYDVVRKGPFTWKINELHDRYGEIVRISPVEVHIRDSSFLDSAFPLSHARPVEKWPPAMRMFGSRSRAEATKTQAYRNSLPGKFFSKTAANLHAAKMQARLRRLVARLDPLIGTGTVVNLTDVIGGLMQDFILELCFGCCHENVDTKDFGSRQYHMNLDPLRWIHFYANIFPLMRVVEKLPSSILRLVAPELADLPLLRQQWRSLFQEMLASKDEQHNTLFAHLYRESPSLDMPGNEERMIGEAAAFVGAGSLTPTEAIKNTIYFVFADERVRDLAVTEIEQAFLFDDVELGLEKLQKLPYLSAIMHESLRLSHGVPHRLQRIHKQTPVLYKSPTSGQEYLIPPGTPVGMTSSFVCEDPAKFPKPREFLPERWTHLSPPEQIKTFQDEMIVFGKGGRNCVGINIAYAAMYTVVGAWLRRYGNSTRLLDVERARDIDASHDFFIAGVSKASPGLLICLER</sequence>
<dbReference type="OrthoDB" id="3945418at2759"/>
<dbReference type="InterPro" id="IPR050121">
    <property type="entry name" value="Cytochrome_P450_monoxygenase"/>
</dbReference>
<accession>A0A2G5H8I1</accession>
<dbReference type="Pfam" id="PF00067">
    <property type="entry name" value="p450"/>
    <property type="match status" value="1"/>
</dbReference>
<evidence type="ECO:0000256" key="4">
    <source>
        <dbReference type="ARBA" id="ARBA00023002"/>
    </source>
</evidence>
<dbReference type="EMBL" id="CP134188">
    <property type="protein sequence ID" value="WPB03313.1"/>
    <property type="molecule type" value="Genomic_DNA"/>
</dbReference>
<feature type="binding site" description="axial binding residue" evidence="7">
    <location>
        <position position="443"/>
    </location>
    <ligand>
        <name>heme</name>
        <dbReference type="ChEBI" id="CHEBI:30413"/>
    </ligand>
    <ligandPart>
        <name>Fe</name>
        <dbReference type="ChEBI" id="CHEBI:18248"/>
    </ligandPart>
</feature>
<keyword evidence="6 8" id="KW-0503">Monooxygenase</keyword>
<evidence type="ECO:0000313" key="9">
    <source>
        <dbReference type="EMBL" id="PIA88542.1"/>
    </source>
</evidence>
<dbReference type="InterPro" id="IPR036396">
    <property type="entry name" value="Cyt_P450_sf"/>
</dbReference>
<dbReference type="Proteomes" id="UP001302367">
    <property type="component" value="Chromosome 5"/>
</dbReference>
<dbReference type="InterPro" id="IPR002403">
    <property type="entry name" value="Cyt_P450_E_grp-IV"/>
</dbReference>
<evidence type="ECO:0000256" key="2">
    <source>
        <dbReference type="ARBA" id="ARBA00010617"/>
    </source>
</evidence>
<dbReference type="PRINTS" id="PR00465">
    <property type="entry name" value="EP450IV"/>
</dbReference>
<reference evidence="10 12" key="2">
    <citation type="submission" date="2023-09" db="EMBL/GenBank/DDBJ databases">
        <title>Complete-Gapless Cercospora beticola genome.</title>
        <authorList>
            <person name="Wyatt N.A."/>
            <person name="Spanner R.E."/>
            <person name="Bolton M.D."/>
        </authorList>
    </citation>
    <scope>NUCLEOTIDE SEQUENCE [LARGE SCALE GENOMIC DNA]</scope>
    <source>
        <strain evidence="10">Cb09-40</strain>
    </source>
</reference>
<evidence type="ECO:0000256" key="8">
    <source>
        <dbReference type="RuleBase" id="RU000461"/>
    </source>
</evidence>
<organism evidence="9 11">
    <name type="scientific">Cercospora beticola</name>
    <name type="common">Sugarbeet leaf spot fungus</name>
    <dbReference type="NCBI Taxonomy" id="122368"/>
    <lineage>
        <taxon>Eukaryota</taxon>
        <taxon>Fungi</taxon>
        <taxon>Dikarya</taxon>
        <taxon>Ascomycota</taxon>
        <taxon>Pezizomycotina</taxon>
        <taxon>Dothideomycetes</taxon>
        <taxon>Dothideomycetidae</taxon>
        <taxon>Mycosphaerellales</taxon>
        <taxon>Mycosphaerellaceae</taxon>
        <taxon>Cercospora</taxon>
    </lineage>
</organism>
<evidence type="ECO:0000313" key="12">
    <source>
        <dbReference type="Proteomes" id="UP001302367"/>
    </source>
</evidence>
<dbReference type="EMBL" id="LKMD01000108">
    <property type="protein sequence ID" value="PIA88542.1"/>
    <property type="molecule type" value="Genomic_DNA"/>
</dbReference>
<protein>
    <submittedName>
        <fullName evidence="9">Trichodiene oxygenase</fullName>
    </submittedName>
</protein>
<dbReference type="GO" id="GO:0005506">
    <property type="term" value="F:iron ion binding"/>
    <property type="evidence" value="ECO:0007669"/>
    <property type="project" value="InterPro"/>
</dbReference>
<name>A0A2G5H8I1_CERBT</name>
<keyword evidence="3 7" id="KW-0479">Metal-binding</keyword>
<evidence type="ECO:0000256" key="6">
    <source>
        <dbReference type="ARBA" id="ARBA00023033"/>
    </source>
</evidence>